<reference evidence="2" key="1">
    <citation type="submission" date="2020-02" db="EMBL/GenBank/DDBJ databases">
        <authorList>
            <person name="Palmer J.M."/>
        </authorList>
    </citation>
    <scope>NUCLEOTIDE SEQUENCE</scope>
    <source>
        <strain evidence="2">EPUS1.4</strain>
        <tissue evidence="2">Thallus</tissue>
    </source>
</reference>
<evidence type="ECO:0000256" key="1">
    <source>
        <dbReference type="SAM" id="MobiDB-lite"/>
    </source>
</evidence>
<feature type="compositionally biased region" description="Basic and acidic residues" evidence="1">
    <location>
        <begin position="128"/>
        <end position="137"/>
    </location>
</feature>
<sequence length="137" mass="14972">MEKKRVSRFPACGMVPCIAYTYTSAGNFVIETARALLSGTESHGRILASISTPRTDMRWTKVSENAISNPFVIRFPNGRSTRSHGLFASVALLAPEASSWMALSRTPTFRCGSSTSRHLGLRSSGKSSRTEGALRFR</sequence>
<organism evidence="2 3">
    <name type="scientific">Endocarpon pusillum</name>
    <dbReference type="NCBI Taxonomy" id="364733"/>
    <lineage>
        <taxon>Eukaryota</taxon>
        <taxon>Fungi</taxon>
        <taxon>Dikarya</taxon>
        <taxon>Ascomycota</taxon>
        <taxon>Pezizomycotina</taxon>
        <taxon>Eurotiomycetes</taxon>
        <taxon>Chaetothyriomycetidae</taxon>
        <taxon>Verrucariales</taxon>
        <taxon>Verrucariaceae</taxon>
        <taxon>Endocarpon</taxon>
    </lineage>
</organism>
<evidence type="ECO:0000313" key="2">
    <source>
        <dbReference type="EMBL" id="KAF7513523.1"/>
    </source>
</evidence>
<keyword evidence="3" id="KW-1185">Reference proteome</keyword>
<dbReference type="AlphaFoldDB" id="A0A8H7E9S6"/>
<gene>
    <name evidence="2" type="ORF">GJ744_008817</name>
</gene>
<accession>A0A8H7E9S6</accession>
<feature type="region of interest" description="Disordered" evidence="1">
    <location>
        <begin position="115"/>
        <end position="137"/>
    </location>
</feature>
<dbReference type="EMBL" id="JAACFV010000005">
    <property type="protein sequence ID" value="KAF7513523.1"/>
    <property type="molecule type" value="Genomic_DNA"/>
</dbReference>
<name>A0A8H7E9S6_9EURO</name>
<comment type="caution">
    <text evidence="2">The sequence shown here is derived from an EMBL/GenBank/DDBJ whole genome shotgun (WGS) entry which is preliminary data.</text>
</comment>
<evidence type="ECO:0000313" key="3">
    <source>
        <dbReference type="Proteomes" id="UP000606974"/>
    </source>
</evidence>
<protein>
    <submittedName>
        <fullName evidence="2">Uncharacterized protein</fullName>
    </submittedName>
</protein>
<proteinExistence type="predicted"/>
<dbReference type="Proteomes" id="UP000606974">
    <property type="component" value="Unassembled WGS sequence"/>
</dbReference>